<dbReference type="PROSITE" id="PS51354">
    <property type="entry name" value="GLUTAREDOXIN_2"/>
    <property type="match status" value="1"/>
</dbReference>
<evidence type="ECO:0000256" key="1">
    <source>
        <dbReference type="ARBA" id="ARBA00007787"/>
    </source>
</evidence>
<dbReference type="InterPro" id="IPR036249">
    <property type="entry name" value="Thioredoxin-like_sf"/>
</dbReference>
<organism evidence="7">
    <name type="scientific">uncultured Solirubrobacteraceae bacterium</name>
    <dbReference type="NCBI Taxonomy" id="1162706"/>
    <lineage>
        <taxon>Bacteria</taxon>
        <taxon>Bacillati</taxon>
        <taxon>Actinomycetota</taxon>
        <taxon>Thermoleophilia</taxon>
        <taxon>Solirubrobacterales</taxon>
        <taxon>Solirubrobacteraceae</taxon>
        <taxon>environmental samples</taxon>
    </lineage>
</organism>
<protein>
    <recommendedName>
        <fullName evidence="6">Glutaredoxin domain-containing protein</fullName>
    </recommendedName>
</protein>
<dbReference type="InterPro" id="IPR011767">
    <property type="entry name" value="GLR_AS"/>
</dbReference>
<gene>
    <name evidence="7" type="ORF">AVDCRST_MAG53-1331</name>
</gene>
<dbReference type="PANTHER" id="PTHR46679">
    <property type="match status" value="1"/>
</dbReference>
<dbReference type="PROSITE" id="PS00195">
    <property type="entry name" value="GLUTAREDOXIN_1"/>
    <property type="match status" value="1"/>
</dbReference>
<evidence type="ECO:0000313" key="7">
    <source>
        <dbReference type="EMBL" id="CAA9471455.1"/>
    </source>
</evidence>
<feature type="domain" description="Glutaredoxin" evidence="6">
    <location>
        <begin position="4"/>
        <end position="62"/>
    </location>
</feature>
<accession>A0A6J4RKP0</accession>
<dbReference type="PRINTS" id="PR00160">
    <property type="entry name" value="GLUTAREDOXIN"/>
</dbReference>
<evidence type="ECO:0000256" key="4">
    <source>
        <dbReference type="ARBA" id="ARBA00023157"/>
    </source>
</evidence>
<comment type="similarity">
    <text evidence="1">Belongs to the glutaredoxin family.</text>
</comment>
<dbReference type="InterPro" id="IPR014025">
    <property type="entry name" value="Glutaredoxin_subgr"/>
</dbReference>
<proteinExistence type="inferred from homology"/>
<dbReference type="Pfam" id="PF00462">
    <property type="entry name" value="Glutaredoxin"/>
    <property type="match status" value="1"/>
</dbReference>
<keyword evidence="5" id="KW-0676">Redox-active center</keyword>
<keyword evidence="2" id="KW-0813">Transport</keyword>
<evidence type="ECO:0000256" key="3">
    <source>
        <dbReference type="ARBA" id="ARBA00022982"/>
    </source>
</evidence>
<dbReference type="PANTHER" id="PTHR46679:SF1">
    <property type="entry name" value="GLUTAREDOXIN-2, MITOCHONDRIAL"/>
    <property type="match status" value="1"/>
</dbReference>
<evidence type="ECO:0000256" key="2">
    <source>
        <dbReference type="ARBA" id="ARBA00022448"/>
    </source>
</evidence>
<dbReference type="GO" id="GO:0015035">
    <property type="term" value="F:protein-disulfide reductase activity"/>
    <property type="evidence" value="ECO:0007669"/>
    <property type="project" value="TreeGrafter"/>
</dbReference>
<keyword evidence="3" id="KW-0249">Electron transport</keyword>
<sequence>MASVTLYTTDHCPYCVQAKKLLDKRGVAYEEINLARNPDGRNELVAQTGMMTFPQVLVDGELLGGYTETAAADRSGRLQELLAA</sequence>
<evidence type="ECO:0000259" key="6">
    <source>
        <dbReference type="Pfam" id="PF00462"/>
    </source>
</evidence>
<dbReference type="EMBL" id="CADCVR010000001">
    <property type="protein sequence ID" value="CAA9471455.1"/>
    <property type="molecule type" value="Genomic_DNA"/>
</dbReference>
<keyword evidence="4" id="KW-1015">Disulfide bond</keyword>
<reference evidence="7" key="1">
    <citation type="submission" date="2020-02" db="EMBL/GenBank/DDBJ databases">
        <authorList>
            <person name="Meier V. D."/>
        </authorList>
    </citation>
    <scope>NUCLEOTIDE SEQUENCE</scope>
    <source>
        <strain evidence="7">AVDCRST_MAG53</strain>
    </source>
</reference>
<dbReference type="SUPFAM" id="SSF52833">
    <property type="entry name" value="Thioredoxin-like"/>
    <property type="match status" value="1"/>
</dbReference>
<name>A0A6J4RKP0_9ACTN</name>
<dbReference type="Gene3D" id="3.40.30.10">
    <property type="entry name" value="Glutaredoxin"/>
    <property type="match status" value="1"/>
</dbReference>
<dbReference type="AlphaFoldDB" id="A0A6J4RKP0"/>
<dbReference type="InterPro" id="IPR002109">
    <property type="entry name" value="Glutaredoxin"/>
</dbReference>
<evidence type="ECO:0000256" key="5">
    <source>
        <dbReference type="ARBA" id="ARBA00023284"/>
    </source>
</evidence>